<evidence type="ECO:0000313" key="2">
    <source>
        <dbReference type="EMBL" id="OGF74175.1"/>
    </source>
</evidence>
<accession>A0A1F5WEX1</accession>
<protein>
    <submittedName>
        <fullName evidence="2">Uncharacterized protein</fullName>
    </submittedName>
</protein>
<reference evidence="2 3" key="1">
    <citation type="journal article" date="2016" name="Nat. Commun.">
        <title>Thousands of microbial genomes shed light on interconnected biogeochemical processes in an aquifer system.</title>
        <authorList>
            <person name="Anantharaman K."/>
            <person name="Brown C.T."/>
            <person name="Hug L.A."/>
            <person name="Sharon I."/>
            <person name="Castelle C.J."/>
            <person name="Probst A.J."/>
            <person name="Thomas B.C."/>
            <person name="Singh A."/>
            <person name="Wilkins M.J."/>
            <person name="Karaoz U."/>
            <person name="Brodie E.L."/>
            <person name="Williams K.H."/>
            <person name="Hubbard S.S."/>
            <person name="Banfield J.F."/>
        </authorList>
    </citation>
    <scope>NUCLEOTIDE SEQUENCE [LARGE SCALE GENOMIC DNA]</scope>
</reference>
<dbReference type="Proteomes" id="UP000178276">
    <property type="component" value="Unassembled WGS sequence"/>
</dbReference>
<name>A0A1F5WEX1_9BACT</name>
<feature type="region of interest" description="Disordered" evidence="1">
    <location>
        <begin position="12"/>
        <end position="59"/>
    </location>
</feature>
<organism evidence="2 3">
    <name type="scientific">Candidatus Giovannonibacteria bacterium RIFCSPHIGHO2_02_43_16</name>
    <dbReference type="NCBI Taxonomy" id="1798331"/>
    <lineage>
        <taxon>Bacteria</taxon>
        <taxon>Candidatus Giovannoniibacteriota</taxon>
    </lineage>
</organism>
<gene>
    <name evidence="2" type="ORF">A2W57_03950</name>
</gene>
<dbReference type="STRING" id="1798331.A2W57_03950"/>
<proteinExistence type="predicted"/>
<evidence type="ECO:0000256" key="1">
    <source>
        <dbReference type="SAM" id="MobiDB-lite"/>
    </source>
</evidence>
<feature type="compositionally biased region" description="Basic and acidic residues" evidence="1">
    <location>
        <begin position="28"/>
        <end position="41"/>
    </location>
</feature>
<dbReference type="AlphaFoldDB" id="A0A1F5WEX1"/>
<sequence>MDMEKLLSQEEMAKIQKEQGDAQDVFDEQGKPRETGAEKGEAAYSGLESPKNEELVNLDSERNKLNDLVERKEKIQEEATASINKLRELRESNGFPPNDEKTASQKAFEEAEGQVKKQHAKIEMLEHGSAGIDNKETEEKLNQAKKLLLDSFGNIEKTEVRGNYHVQSRETEATLDEIKSVLKDPSIDQKALADDFFENTIVKDFTSNKQAYKVYRELKGTEFAQRFKELESERLKKAGFGEFRL</sequence>
<comment type="caution">
    <text evidence="2">The sequence shown here is derived from an EMBL/GenBank/DDBJ whole genome shotgun (WGS) entry which is preliminary data.</text>
</comment>
<dbReference type="EMBL" id="MFHJ01000014">
    <property type="protein sequence ID" value="OGF74175.1"/>
    <property type="molecule type" value="Genomic_DNA"/>
</dbReference>
<feature type="compositionally biased region" description="Basic and acidic residues" evidence="1">
    <location>
        <begin position="50"/>
        <end position="59"/>
    </location>
</feature>
<evidence type="ECO:0000313" key="3">
    <source>
        <dbReference type="Proteomes" id="UP000178276"/>
    </source>
</evidence>